<dbReference type="KEGG" id="ddf:DEFDS_0315"/>
<comment type="catalytic activity">
    <reaction evidence="5">
        <text>3'-dephospho-CoA + ATP = ADP + CoA + H(+)</text>
        <dbReference type="Rhea" id="RHEA:18245"/>
        <dbReference type="ChEBI" id="CHEBI:15378"/>
        <dbReference type="ChEBI" id="CHEBI:30616"/>
        <dbReference type="ChEBI" id="CHEBI:57287"/>
        <dbReference type="ChEBI" id="CHEBI:57328"/>
        <dbReference type="ChEBI" id="CHEBI:456216"/>
        <dbReference type="EC" id="2.7.1.24"/>
    </reaction>
</comment>
<evidence type="ECO:0000256" key="1">
    <source>
        <dbReference type="ARBA" id="ARBA00009018"/>
    </source>
</evidence>
<evidence type="ECO:0000256" key="4">
    <source>
        <dbReference type="ARBA" id="ARBA00022993"/>
    </source>
</evidence>
<organism evidence="7 8">
    <name type="scientific">Deferribacter desulfuricans (strain DSM 14783 / JCM 11476 / NBRC 101012 / SSM1)</name>
    <dbReference type="NCBI Taxonomy" id="639282"/>
    <lineage>
        <taxon>Bacteria</taxon>
        <taxon>Pseudomonadati</taxon>
        <taxon>Deferribacterota</taxon>
        <taxon>Deferribacteres</taxon>
        <taxon>Deferribacterales</taxon>
        <taxon>Deferribacteraceae</taxon>
        <taxon>Deferribacter</taxon>
    </lineage>
</organism>
<evidence type="ECO:0000313" key="8">
    <source>
        <dbReference type="Proteomes" id="UP000001520"/>
    </source>
</evidence>
<keyword evidence="5 7" id="KW-0808">Transferase</keyword>
<reference evidence="7 8" key="1">
    <citation type="journal article" date="2010" name="DNA Res.">
        <title>Bacterial lifestyle in a deep-sea hydrothermal vent chimney revealed by the genome sequence of the thermophilic bacterium Deferribacter desulfuricans SSM1.</title>
        <authorList>
            <person name="Takaki Y."/>
            <person name="Shimamura S."/>
            <person name="Nakagawa S."/>
            <person name="Fukuhara Y."/>
            <person name="Horikawa H."/>
            <person name="Ankai A."/>
            <person name="Harada T."/>
            <person name="Hosoyama A."/>
            <person name="Oguchi A."/>
            <person name="Fukui S."/>
            <person name="Fujita N."/>
            <person name="Takami H."/>
            <person name="Takai K."/>
        </authorList>
    </citation>
    <scope>NUCLEOTIDE SEQUENCE [LARGE SCALE GENOMIC DNA]</scope>
    <source>
        <strain evidence="8">DSM 14783 / JCM 11476 / NBRC 101012 / SSM1</strain>
    </source>
</reference>
<keyword evidence="3 5" id="KW-0067">ATP-binding</keyword>
<keyword evidence="5" id="KW-0963">Cytoplasm</keyword>
<dbReference type="STRING" id="639282.DEFDS_0315"/>
<dbReference type="Proteomes" id="UP000001520">
    <property type="component" value="Chromosome"/>
</dbReference>
<feature type="binding site" evidence="5">
    <location>
        <begin position="12"/>
        <end position="17"/>
    </location>
    <ligand>
        <name>ATP</name>
        <dbReference type="ChEBI" id="CHEBI:30616"/>
    </ligand>
</feature>
<evidence type="ECO:0000313" key="7">
    <source>
        <dbReference type="EMBL" id="BAI79816.1"/>
    </source>
</evidence>
<proteinExistence type="inferred from homology"/>
<dbReference type="GO" id="GO:0005737">
    <property type="term" value="C:cytoplasm"/>
    <property type="evidence" value="ECO:0007669"/>
    <property type="project" value="UniProtKB-SubCell"/>
</dbReference>
<dbReference type="InterPro" id="IPR027417">
    <property type="entry name" value="P-loop_NTPase"/>
</dbReference>
<comment type="function">
    <text evidence="5">Catalyzes the phosphorylation of the 3'-hydroxyl group of dephosphocoenzyme A to form coenzyme A.</text>
</comment>
<comment type="pathway">
    <text evidence="5">Cofactor biosynthesis; coenzyme A biosynthesis; CoA from (R)-pantothenate: step 5/5.</text>
</comment>
<dbReference type="GO" id="GO:0005524">
    <property type="term" value="F:ATP binding"/>
    <property type="evidence" value="ECO:0007669"/>
    <property type="project" value="UniProtKB-UniRule"/>
</dbReference>
<dbReference type="UniPathway" id="UPA00241">
    <property type="reaction ID" value="UER00356"/>
</dbReference>
<keyword evidence="5 7" id="KW-0418">Kinase</keyword>
<evidence type="ECO:0000256" key="3">
    <source>
        <dbReference type="ARBA" id="ARBA00022840"/>
    </source>
</evidence>
<comment type="subcellular location">
    <subcellularLocation>
        <location evidence="5">Cytoplasm</location>
    </subcellularLocation>
</comment>
<dbReference type="RefSeq" id="WP_013007064.1">
    <property type="nucleotide sequence ID" value="NC_013939.1"/>
</dbReference>
<dbReference type="PANTHER" id="PTHR10695">
    <property type="entry name" value="DEPHOSPHO-COA KINASE-RELATED"/>
    <property type="match status" value="1"/>
</dbReference>
<dbReference type="HOGENOM" id="CLU_057180_1_2_0"/>
<protein>
    <recommendedName>
        <fullName evidence="5 6">Dephospho-CoA kinase</fullName>
        <ecNumber evidence="5 6">2.7.1.24</ecNumber>
    </recommendedName>
    <alternativeName>
        <fullName evidence="5">Dephosphocoenzyme A kinase</fullName>
    </alternativeName>
</protein>
<evidence type="ECO:0000256" key="2">
    <source>
        <dbReference type="ARBA" id="ARBA00022741"/>
    </source>
</evidence>
<evidence type="ECO:0000256" key="6">
    <source>
        <dbReference type="NCBIfam" id="TIGR00152"/>
    </source>
</evidence>
<dbReference type="InterPro" id="IPR001977">
    <property type="entry name" value="Depp_CoAkinase"/>
</dbReference>
<dbReference type="Pfam" id="PF01121">
    <property type="entry name" value="CoaE"/>
    <property type="match status" value="1"/>
</dbReference>
<dbReference type="CDD" id="cd02022">
    <property type="entry name" value="DPCK"/>
    <property type="match status" value="1"/>
</dbReference>
<name>D3PB43_DEFDS</name>
<dbReference type="GO" id="GO:0015937">
    <property type="term" value="P:coenzyme A biosynthetic process"/>
    <property type="evidence" value="ECO:0007669"/>
    <property type="project" value="UniProtKB-UniRule"/>
</dbReference>
<comment type="similarity">
    <text evidence="1 5">Belongs to the CoaE family.</text>
</comment>
<dbReference type="AlphaFoldDB" id="D3PB43"/>
<dbReference type="EMBL" id="AP011529">
    <property type="protein sequence ID" value="BAI79816.1"/>
    <property type="molecule type" value="Genomic_DNA"/>
</dbReference>
<keyword evidence="2 5" id="KW-0547">Nucleotide-binding</keyword>
<evidence type="ECO:0000256" key="5">
    <source>
        <dbReference type="HAMAP-Rule" id="MF_00376"/>
    </source>
</evidence>
<dbReference type="PANTHER" id="PTHR10695:SF46">
    <property type="entry name" value="BIFUNCTIONAL COENZYME A SYNTHASE-RELATED"/>
    <property type="match status" value="1"/>
</dbReference>
<gene>
    <name evidence="5" type="primary">coaE</name>
    <name evidence="7" type="ordered locus">DEFDS_0315</name>
</gene>
<keyword evidence="4 5" id="KW-0173">Coenzyme A biosynthesis</keyword>
<dbReference type="SUPFAM" id="SSF52540">
    <property type="entry name" value="P-loop containing nucleoside triphosphate hydrolases"/>
    <property type="match status" value="1"/>
</dbReference>
<sequence>MSLYLGLTGNIASGKSTAAKFFEEYGCYTIDADEISRKVMKKGKDAYFKIVEAFGDNILLEDGEINRGKLKQIVFDDDRKRVILEDIVHPAIHEYEKRLVSEIKSKDDKAIIITQAALIVEKKTFDRFDGIIVVYVDYDSQLKRLLQRDNIDLNLAQKIISAQMPYEEKLKYANFIIDNSKDLSHLKNEVKRVYEVLKIYQYAKKQLKKRRVTFR</sequence>
<dbReference type="EC" id="2.7.1.24" evidence="5 6"/>
<dbReference type="GO" id="GO:0004140">
    <property type="term" value="F:dephospho-CoA kinase activity"/>
    <property type="evidence" value="ECO:0007669"/>
    <property type="project" value="UniProtKB-UniRule"/>
</dbReference>
<dbReference type="PROSITE" id="PS51219">
    <property type="entry name" value="DPCK"/>
    <property type="match status" value="1"/>
</dbReference>
<keyword evidence="8" id="KW-1185">Reference proteome</keyword>
<dbReference type="NCBIfam" id="TIGR00152">
    <property type="entry name" value="dephospho-CoA kinase"/>
    <property type="match status" value="1"/>
</dbReference>
<accession>D3PB43</accession>
<dbReference type="HAMAP" id="MF_00376">
    <property type="entry name" value="Dephospho_CoA_kinase"/>
    <property type="match status" value="1"/>
</dbReference>
<dbReference type="Gene3D" id="3.40.50.300">
    <property type="entry name" value="P-loop containing nucleotide triphosphate hydrolases"/>
    <property type="match status" value="1"/>
</dbReference>
<dbReference type="eggNOG" id="COG0237">
    <property type="taxonomic scope" value="Bacteria"/>
</dbReference>